<evidence type="ECO:0000313" key="3">
    <source>
        <dbReference type="Proteomes" id="UP000570361"/>
    </source>
</evidence>
<gene>
    <name evidence="2" type="ORF">FHS18_005789</name>
</gene>
<dbReference type="EMBL" id="JACHXK010000020">
    <property type="protein sequence ID" value="MBB3113676.1"/>
    <property type="molecule type" value="Genomic_DNA"/>
</dbReference>
<keyword evidence="1" id="KW-0472">Membrane</keyword>
<accession>A0A7W5B4S7</accession>
<evidence type="ECO:0000313" key="2">
    <source>
        <dbReference type="EMBL" id="MBB3113676.1"/>
    </source>
</evidence>
<evidence type="ECO:0000256" key="1">
    <source>
        <dbReference type="SAM" id="Phobius"/>
    </source>
</evidence>
<name>A0A7W5B4S7_9BACL</name>
<dbReference type="Proteomes" id="UP000570361">
    <property type="component" value="Unassembled WGS sequence"/>
</dbReference>
<feature type="transmembrane region" description="Helical" evidence="1">
    <location>
        <begin position="7"/>
        <end position="25"/>
    </location>
</feature>
<organism evidence="2 3">
    <name type="scientific">Paenibacillus phyllosphaerae</name>
    <dbReference type="NCBI Taxonomy" id="274593"/>
    <lineage>
        <taxon>Bacteria</taxon>
        <taxon>Bacillati</taxon>
        <taxon>Bacillota</taxon>
        <taxon>Bacilli</taxon>
        <taxon>Bacillales</taxon>
        <taxon>Paenibacillaceae</taxon>
        <taxon>Paenibacillus</taxon>
    </lineage>
</organism>
<sequence length="199" mass="21619">MKNLKNVYVLFAATMVVSLLLIIQLSPKQDQSTRPVMNGNNVRSAGFAVHAASTDLITSAQGTIFVRGDEEVPSHVRIVAMIEIDSRDWGGVAFSIPREWEIATIDSSYPENKPEADPADYVATRSTASEDYERDKWIEVGRERYHSSGGGVGTIIIDLVPDPDADLAQALGEIAVEVGSAEKDGVKFLGTDYIKVPIP</sequence>
<protein>
    <submittedName>
        <fullName evidence="2">Uncharacterized protein</fullName>
    </submittedName>
</protein>
<proteinExistence type="predicted"/>
<dbReference type="AlphaFoldDB" id="A0A7W5B4S7"/>
<reference evidence="2 3" key="1">
    <citation type="submission" date="2020-08" db="EMBL/GenBank/DDBJ databases">
        <title>Genomic Encyclopedia of Type Strains, Phase III (KMG-III): the genomes of soil and plant-associated and newly described type strains.</title>
        <authorList>
            <person name="Whitman W."/>
        </authorList>
    </citation>
    <scope>NUCLEOTIDE SEQUENCE [LARGE SCALE GENOMIC DNA]</scope>
    <source>
        <strain evidence="2 3">CECT 5862</strain>
    </source>
</reference>
<comment type="caution">
    <text evidence="2">The sequence shown here is derived from an EMBL/GenBank/DDBJ whole genome shotgun (WGS) entry which is preliminary data.</text>
</comment>
<keyword evidence="1" id="KW-0812">Transmembrane</keyword>
<keyword evidence="1" id="KW-1133">Transmembrane helix</keyword>
<keyword evidence="3" id="KW-1185">Reference proteome</keyword>
<dbReference type="RefSeq" id="WP_183603744.1">
    <property type="nucleotide sequence ID" value="NZ_JACHXK010000020.1"/>
</dbReference>